<feature type="domain" description="JmjC" evidence="3">
    <location>
        <begin position="119"/>
        <end position="295"/>
    </location>
</feature>
<evidence type="ECO:0000313" key="5">
    <source>
        <dbReference type="RefSeq" id="XP_019642434.1"/>
    </source>
</evidence>
<dbReference type="InterPro" id="IPR003347">
    <property type="entry name" value="JmjC_dom"/>
</dbReference>
<dbReference type="Gene3D" id="2.60.120.650">
    <property type="entry name" value="Cupin"/>
    <property type="match status" value="1"/>
</dbReference>
<feature type="region of interest" description="Disordered" evidence="1">
    <location>
        <begin position="279"/>
        <end position="304"/>
    </location>
</feature>
<evidence type="ECO:0000256" key="2">
    <source>
        <dbReference type="SAM" id="SignalP"/>
    </source>
</evidence>
<dbReference type="Proteomes" id="UP000515135">
    <property type="component" value="Unplaced"/>
</dbReference>
<dbReference type="SUPFAM" id="SSF51197">
    <property type="entry name" value="Clavaminate synthase-like"/>
    <property type="match status" value="1"/>
</dbReference>
<name>A0A6P5A894_BRABE</name>
<dbReference type="GeneID" id="109483780"/>
<dbReference type="PANTHER" id="PTHR12461:SF91">
    <property type="entry name" value="JMJC DOMAIN-CONTAINING PROTEIN"/>
    <property type="match status" value="1"/>
</dbReference>
<reference evidence="5" key="1">
    <citation type="submission" date="2025-08" db="UniProtKB">
        <authorList>
            <consortium name="RefSeq"/>
        </authorList>
    </citation>
    <scope>IDENTIFICATION</scope>
    <source>
        <tissue evidence="5">Gonad</tissue>
    </source>
</reference>
<dbReference type="Pfam" id="PF13621">
    <property type="entry name" value="Cupin_8"/>
    <property type="match status" value="1"/>
</dbReference>
<feature type="compositionally biased region" description="Low complexity" evidence="1">
    <location>
        <begin position="284"/>
        <end position="303"/>
    </location>
</feature>
<evidence type="ECO:0000256" key="1">
    <source>
        <dbReference type="SAM" id="MobiDB-lite"/>
    </source>
</evidence>
<organism evidence="4 5">
    <name type="scientific">Branchiostoma belcheri</name>
    <name type="common">Amphioxus</name>
    <dbReference type="NCBI Taxonomy" id="7741"/>
    <lineage>
        <taxon>Eukaryota</taxon>
        <taxon>Metazoa</taxon>
        <taxon>Chordata</taxon>
        <taxon>Cephalochordata</taxon>
        <taxon>Leptocardii</taxon>
        <taxon>Amphioxiformes</taxon>
        <taxon>Branchiostomatidae</taxon>
        <taxon>Branchiostoma</taxon>
    </lineage>
</organism>
<keyword evidence="2" id="KW-0732">Signal</keyword>
<feature type="compositionally biased region" description="Basic and acidic residues" evidence="1">
    <location>
        <begin position="56"/>
        <end position="71"/>
    </location>
</feature>
<accession>A0A6P5A894</accession>
<gene>
    <name evidence="5" type="primary">LOC109483780</name>
</gene>
<dbReference type="RefSeq" id="XP_019642434.1">
    <property type="nucleotide sequence ID" value="XM_019786875.1"/>
</dbReference>
<feature type="compositionally biased region" description="Polar residues" evidence="1">
    <location>
        <begin position="22"/>
        <end position="44"/>
    </location>
</feature>
<dbReference type="Gene3D" id="2.60.120.10">
    <property type="entry name" value="Jelly Rolls"/>
    <property type="match status" value="1"/>
</dbReference>
<feature type="chain" id="PRO_5027907240" evidence="2">
    <location>
        <begin position="20"/>
        <end position="459"/>
    </location>
</feature>
<dbReference type="InterPro" id="IPR014710">
    <property type="entry name" value="RmlC-like_jellyroll"/>
</dbReference>
<feature type="signal peptide" evidence="2">
    <location>
        <begin position="1"/>
        <end position="19"/>
    </location>
</feature>
<dbReference type="AlphaFoldDB" id="A0A6P5A894"/>
<feature type="region of interest" description="Disordered" evidence="1">
    <location>
        <begin position="22"/>
        <end position="82"/>
    </location>
</feature>
<protein>
    <submittedName>
        <fullName evidence="5">Uncharacterized protein LOC109483780 isoform X2</fullName>
    </submittedName>
</protein>
<proteinExistence type="predicted"/>
<evidence type="ECO:0000313" key="4">
    <source>
        <dbReference type="Proteomes" id="UP000515135"/>
    </source>
</evidence>
<keyword evidence="4" id="KW-1185">Reference proteome</keyword>
<evidence type="ECO:0000259" key="3">
    <source>
        <dbReference type="PROSITE" id="PS51184"/>
    </source>
</evidence>
<dbReference type="OrthoDB" id="415358at2759"/>
<dbReference type="PANTHER" id="PTHR12461">
    <property type="entry name" value="HYPOXIA-INDUCIBLE FACTOR 1 ALPHA INHIBITOR-RELATED"/>
    <property type="match status" value="1"/>
</dbReference>
<dbReference type="PROSITE" id="PS51184">
    <property type="entry name" value="JMJC"/>
    <property type="match status" value="1"/>
</dbReference>
<sequence length="459" mass="52711">MFPRSLLLVLVLLLDLVVASNQPPDRTTKASGENDGITRSSPSGEGTDFCTGADCPEGRTEVGEETPEYRQGHGQPFGSHRQPAGEVEVLPYMISPQDFHQHFVTKHRPLLFKGGAKHWPAYTLWDEEYLKQHMGMEQDKDLHPDMKKDVILPTCLRCEEMYSQSFTTQLHTGSGEASSRLHIDTQENLFAVLRGPQTVLLVSPLHSNDVYADEARVLGVSPVDVDFVDMEKYPRVADVQYQRADLEAGDLLYVPQMWWRHVRADSGRQQGVVIRWRSKPADKQTQQQNSQAQQQNSQVQEQTVPERRYSYGQWLAAYELWVQNEQTVPERRYSYGQWLAAYELWVQNVSISSPRLTCHHQNSPMSVYNFETMKQDLDIFNGPELDGDGCLFDDQNPKCPCHYDPCLEDDADPQCIRYVLDYCLYFEDRGCITELPQLLNKLYKTDFEKLSQTKSDYVP</sequence>
<dbReference type="InterPro" id="IPR041667">
    <property type="entry name" value="Cupin_8"/>
</dbReference>